<organism evidence="1 2">
    <name type="scientific">Alligator mississippiensis</name>
    <name type="common">American alligator</name>
    <dbReference type="NCBI Taxonomy" id="8496"/>
    <lineage>
        <taxon>Eukaryota</taxon>
        <taxon>Metazoa</taxon>
        <taxon>Chordata</taxon>
        <taxon>Craniata</taxon>
        <taxon>Vertebrata</taxon>
        <taxon>Euteleostomi</taxon>
        <taxon>Archelosauria</taxon>
        <taxon>Archosauria</taxon>
        <taxon>Crocodylia</taxon>
        <taxon>Alligatoridae</taxon>
        <taxon>Alligatorinae</taxon>
        <taxon>Alligator</taxon>
    </lineage>
</organism>
<evidence type="ECO:0000313" key="2">
    <source>
        <dbReference type="Proteomes" id="UP000050525"/>
    </source>
</evidence>
<sequence length="76" mass="8661">MCHGDQLLLHVQKKFLIEKYIEQTLHSYFLKQIGEKKQDESPVAGIGECQFLATTDVFSDVGKAFTLLYSVNTTKH</sequence>
<gene>
    <name evidence="1" type="ORF">Y1Q_0002318</name>
</gene>
<dbReference type="Proteomes" id="UP000050525">
    <property type="component" value="Unassembled WGS sequence"/>
</dbReference>
<evidence type="ECO:0000313" key="1">
    <source>
        <dbReference type="EMBL" id="KYO23692.1"/>
    </source>
</evidence>
<dbReference type="EMBL" id="AKHW03006178">
    <property type="protein sequence ID" value="KYO23692.1"/>
    <property type="molecule type" value="Genomic_DNA"/>
</dbReference>
<reference evidence="1 2" key="1">
    <citation type="journal article" date="2012" name="Genome Biol.">
        <title>Sequencing three crocodilian genomes to illuminate the evolution of archosaurs and amniotes.</title>
        <authorList>
            <person name="St John J.A."/>
            <person name="Braun E.L."/>
            <person name="Isberg S.R."/>
            <person name="Miles L.G."/>
            <person name="Chong A.Y."/>
            <person name="Gongora J."/>
            <person name="Dalzell P."/>
            <person name="Moran C."/>
            <person name="Bed'hom B."/>
            <person name="Abzhanov A."/>
            <person name="Burgess S.C."/>
            <person name="Cooksey A.M."/>
            <person name="Castoe T.A."/>
            <person name="Crawford N.G."/>
            <person name="Densmore L.D."/>
            <person name="Drew J.C."/>
            <person name="Edwards S.V."/>
            <person name="Faircloth B.C."/>
            <person name="Fujita M.K."/>
            <person name="Greenwold M.J."/>
            <person name="Hoffmann F.G."/>
            <person name="Howard J.M."/>
            <person name="Iguchi T."/>
            <person name="Janes D.E."/>
            <person name="Khan S.Y."/>
            <person name="Kohno S."/>
            <person name="de Koning A.J."/>
            <person name="Lance S.L."/>
            <person name="McCarthy F.M."/>
            <person name="McCormack J.E."/>
            <person name="Merchant M.E."/>
            <person name="Peterson D.G."/>
            <person name="Pollock D.D."/>
            <person name="Pourmand N."/>
            <person name="Raney B.J."/>
            <person name="Roessler K.A."/>
            <person name="Sanford J.R."/>
            <person name="Sawyer R.H."/>
            <person name="Schmidt C.J."/>
            <person name="Triplett E.W."/>
            <person name="Tuberville T.D."/>
            <person name="Venegas-Anaya M."/>
            <person name="Howard J.T."/>
            <person name="Jarvis E.D."/>
            <person name="Guillette L.J.Jr."/>
            <person name="Glenn T.C."/>
            <person name="Green R.E."/>
            <person name="Ray D.A."/>
        </authorList>
    </citation>
    <scope>NUCLEOTIDE SEQUENCE [LARGE SCALE GENOMIC DNA]</scope>
    <source>
        <strain evidence="1">KSC_2009_1</strain>
    </source>
</reference>
<protein>
    <submittedName>
        <fullName evidence="1">Uncharacterized protein</fullName>
    </submittedName>
</protein>
<comment type="caution">
    <text evidence="1">The sequence shown here is derived from an EMBL/GenBank/DDBJ whole genome shotgun (WGS) entry which is preliminary data.</text>
</comment>
<accession>A0A151MGN9</accession>
<name>A0A151MGN9_ALLMI</name>
<keyword evidence="2" id="KW-1185">Reference proteome</keyword>
<proteinExistence type="predicted"/>
<dbReference type="AlphaFoldDB" id="A0A151MGN9"/>